<gene>
    <name evidence="1" type="ORF">QVD17_32202</name>
</gene>
<comment type="caution">
    <text evidence="1">The sequence shown here is derived from an EMBL/GenBank/DDBJ whole genome shotgun (WGS) entry which is preliminary data.</text>
</comment>
<evidence type="ECO:0000313" key="2">
    <source>
        <dbReference type="Proteomes" id="UP001229421"/>
    </source>
</evidence>
<dbReference type="Proteomes" id="UP001229421">
    <property type="component" value="Unassembled WGS sequence"/>
</dbReference>
<dbReference type="EMBL" id="JAUHHV010000008">
    <property type="protein sequence ID" value="KAK1416411.1"/>
    <property type="molecule type" value="Genomic_DNA"/>
</dbReference>
<proteinExistence type="predicted"/>
<reference evidence="1" key="1">
    <citation type="journal article" date="2023" name="bioRxiv">
        <title>Improved chromosome-level genome assembly for marigold (Tagetes erecta).</title>
        <authorList>
            <person name="Jiang F."/>
            <person name="Yuan L."/>
            <person name="Wang S."/>
            <person name="Wang H."/>
            <person name="Xu D."/>
            <person name="Wang A."/>
            <person name="Fan W."/>
        </authorList>
    </citation>
    <scope>NUCLEOTIDE SEQUENCE</scope>
    <source>
        <strain evidence="1">WSJ</strain>
        <tissue evidence="1">Leaf</tissue>
    </source>
</reference>
<organism evidence="1 2">
    <name type="scientific">Tagetes erecta</name>
    <name type="common">African marigold</name>
    <dbReference type="NCBI Taxonomy" id="13708"/>
    <lineage>
        <taxon>Eukaryota</taxon>
        <taxon>Viridiplantae</taxon>
        <taxon>Streptophyta</taxon>
        <taxon>Embryophyta</taxon>
        <taxon>Tracheophyta</taxon>
        <taxon>Spermatophyta</taxon>
        <taxon>Magnoliopsida</taxon>
        <taxon>eudicotyledons</taxon>
        <taxon>Gunneridae</taxon>
        <taxon>Pentapetalae</taxon>
        <taxon>asterids</taxon>
        <taxon>campanulids</taxon>
        <taxon>Asterales</taxon>
        <taxon>Asteraceae</taxon>
        <taxon>Asteroideae</taxon>
        <taxon>Heliantheae alliance</taxon>
        <taxon>Tageteae</taxon>
        <taxon>Tagetes</taxon>
    </lineage>
</organism>
<protein>
    <submittedName>
        <fullName evidence="1">Uncharacterized protein</fullName>
    </submittedName>
</protein>
<name>A0AAD8K8F0_TARER</name>
<dbReference type="AlphaFoldDB" id="A0AAD8K8F0"/>
<keyword evidence="2" id="KW-1185">Reference proteome</keyword>
<sequence length="94" mass="10504">MEDDLPPWLSSFSSYSACPSKPYPWPKHEALSANWLPIVIHRCNTIYPGVEAEAVVAEVDMLDDRVDVGHQVQVVARRDVVERINLESACVAVN</sequence>
<accession>A0AAD8K8F0</accession>
<evidence type="ECO:0000313" key="1">
    <source>
        <dbReference type="EMBL" id="KAK1416411.1"/>
    </source>
</evidence>